<feature type="region of interest" description="Disordered" evidence="1">
    <location>
        <begin position="50"/>
        <end position="71"/>
    </location>
</feature>
<organism evidence="2 3">
    <name type="scientific">Phrynocephalus forsythii</name>
    <dbReference type="NCBI Taxonomy" id="171643"/>
    <lineage>
        <taxon>Eukaryota</taxon>
        <taxon>Metazoa</taxon>
        <taxon>Chordata</taxon>
        <taxon>Craniata</taxon>
        <taxon>Vertebrata</taxon>
        <taxon>Euteleostomi</taxon>
        <taxon>Lepidosauria</taxon>
        <taxon>Squamata</taxon>
        <taxon>Bifurcata</taxon>
        <taxon>Unidentata</taxon>
        <taxon>Episquamata</taxon>
        <taxon>Toxicofera</taxon>
        <taxon>Iguania</taxon>
        <taxon>Acrodonta</taxon>
        <taxon>Agamidae</taxon>
        <taxon>Agaminae</taxon>
        <taxon>Phrynocephalus</taxon>
    </lineage>
</organism>
<dbReference type="EMBL" id="JAPFRF010000003">
    <property type="protein sequence ID" value="KAJ7338339.1"/>
    <property type="molecule type" value="Genomic_DNA"/>
</dbReference>
<comment type="caution">
    <text evidence="2">The sequence shown here is derived from an EMBL/GenBank/DDBJ whole genome shotgun (WGS) entry which is preliminary data.</text>
</comment>
<proteinExistence type="predicted"/>
<keyword evidence="3" id="KW-1185">Reference proteome</keyword>
<reference evidence="2" key="1">
    <citation type="journal article" date="2023" name="DNA Res.">
        <title>Chromosome-level genome assembly of Phrynocephalus forsythii using third-generation DNA sequencing and Hi-C analysis.</title>
        <authorList>
            <person name="Qi Y."/>
            <person name="Zhao W."/>
            <person name="Zhao Y."/>
            <person name="Niu C."/>
            <person name="Cao S."/>
            <person name="Zhang Y."/>
        </authorList>
    </citation>
    <scope>NUCLEOTIDE SEQUENCE</scope>
    <source>
        <tissue evidence="2">Muscle</tissue>
    </source>
</reference>
<protein>
    <submittedName>
        <fullName evidence="2">Uncharacterized protein</fullName>
    </submittedName>
</protein>
<dbReference type="AlphaFoldDB" id="A0A9Q0Y1G4"/>
<evidence type="ECO:0000256" key="1">
    <source>
        <dbReference type="SAM" id="MobiDB-lite"/>
    </source>
</evidence>
<evidence type="ECO:0000313" key="2">
    <source>
        <dbReference type="EMBL" id="KAJ7338339.1"/>
    </source>
</evidence>
<accession>A0A9Q0Y1G4</accession>
<sequence length="71" mass="7317">MPMFELSCNHPLLSSRSLQSFPVPSMAGSVHMMPDTLDGVGCTKELVPSQGGSIGGVSQTAGVLPSGTERN</sequence>
<evidence type="ECO:0000313" key="3">
    <source>
        <dbReference type="Proteomes" id="UP001142489"/>
    </source>
</evidence>
<name>A0A9Q0Y1G4_9SAUR</name>
<gene>
    <name evidence="2" type="ORF">JRQ81_011320</name>
</gene>
<dbReference type="Proteomes" id="UP001142489">
    <property type="component" value="Unassembled WGS sequence"/>
</dbReference>